<sequence length="205" mass="22322">MKLPINMVSMEVIGDKSMAIISRFWKLTSVQLGLARNGLWGASEVPRSGVGRLPPDGFTFNEQIMFKDLKQLRLTSSSIGDGGRAAAQLLMLVLLLLWVLKVPGFVICWFLCHTRQSVIELLQFAIKLARDWLASASAAASGGVSVAMPSVSWNGTIARVMDHIETVAKAIDCSSVVKAIFEMVSVMAKNLMDAVKLVAQFAPQR</sequence>
<keyword evidence="1" id="KW-0812">Transmembrane</keyword>
<keyword evidence="1" id="KW-1133">Transmembrane helix</keyword>
<evidence type="ECO:0000313" key="3">
    <source>
        <dbReference type="Proteomes" id="UP000287651"/>
    </source>
</evidence>
<dbReference type="AlphaFoldDB" id="A0A427A840"/>
<feature type="transmembrane region" description="Helical" evidence="1">
    <location>
        <begin position="89"/>
        <end position="112"/>
    </location>
</feature>
<dbReference type="Proteomes" id="UP000287651">
    <property type="component" value="Unassembled WGS sequence"/>
</dbReference>
<proteinExistence type="predicted"/>
<dbReference type="EMBL" id="AMZH03003410">
    <property type="protein sequence ID" value="RRT72409.1"/>
    <property type="molecule type" value="Genomic_DNA"/>
</dbReference>
<reference evidence="2 3" key="1">
    <citation type="journal article" date="2014" name="Agronomy (Basel)">
        <title>A Draft Genome Sequence for Ensete ventricosum, the Drought-Tolerant Tree Against Hunger.</title>
        <authorList>
            <person name="Harrison J."/>
            <person name="Moore K.A."/>
            <person name="Paszkiewicz K."/>
            <person name="Jones T."/>
            <person name="Grant M."/>
            <person name="Ambacheew D."/>
            <person name="Muzemil S."/>
            <person name="Studholme D.J."/>
        </authorList>
    </citation>
    <scope>NUCLEOTIDE SEQUENCE [LARGE SCALE GENOMIC DNA]</scope>
</reference>
<evidence type="ECO:0000313" key="2">
    <source>
        <dbReference type="EMBL" id="RRT72409.1"/>
    </source>
</evidence>
<keyword evidence="1" id="KW-0472">Membrane</keyword>
<protein>
    <submittedName>
        <fullName evidence="2">Uncharacterized protein</fullName>
    </submittedName>
</protein>
<gene>
    <name evidence="2" type="ORF">B296_00022810</name>
</gene>
<organism evidence="2 3">
    <name type="scientific">Ensete ventricosum</name>
    <name type="common">Abyssinian banana</name>
    <name type="synonym">Musa ensete</name>
    <dbReference type="NCBI Taxonomy" id="4639"/>
    <lineage>
        <taxon>Eukaryota</taxon>
        <taxon>Viridiplantae</taxon>
        <taxon>Streptophyta</taxon>
        <taxon>Embryophyta</taxon>
        <taxon>Tracheophyta</taxon>
        <taxon>Spermatophyta</taxon>
        <taxon>Magnoliopsida</taxon>
        <taxon>Liliopsida</taxon>
        <taxon>Zingiberales</taxon>
        <taxon>Musaceae</taxon>
        <taxon>Ensete</taxon>
    </lineage>
</organism>
<evidence type="ECO:0000256" key="1">
    <source>
        <dbReference type="SAM" id="Phobius"/>
    </source>
</evidence>
<accession>A0A427A840</accession>
<name>A0A427A840_ENSVE</name>
<comment type="caution">
    <text evidence="2">The sequence shown here is derived from an EMBL/GenBank/DDBJ whole genome shotgun (WGS) entry which is preliminary data.</text>
</comment>